<dbReference type="InterPro" id="IPR011335">
    <property type="entry name" value="Restrct_endonuc-II-like"/>
</dbReference>
<evidence type="ECO:0000256" key="2">
    <source>
        <dbReference type="SAM" id="MobiDB-lite"/>
    </source>
</evidence>
<feature type="region of interest" description="Disordered" evidence="2">
    <location>
        <begin position="1"/>
        <end position="27"/>
    </location>
</feature>
<keyword evidence="1" id="KW-0862">Zinc</keyword>
<dbReference type="InterPro" id="IPR051703">
    <property type="entry name" value="NF-kappa-B_Signaling_Reg"/>
</dbReference>
<evidence type="ECO:0000259" key="3">
    <source>
        <dbReference type="PROSITE" id="PS50966"/>
    </source>
</evidence>
<dbReference type="InterPro" id="IPR011604">
    <property type="entry name" value="PDDEXK-like_dom_sf"/>
</dbReference>
<sequence length="495" mass="56387">MRIGRSEVPKETTQPSADETAPAPKKRCLLDDIFTDPETCQESEETNEATQSQCILDELVEHRRTKNITIIRVCEFVREDFHPLNEPHAALSAAWGHHQSSGPIPAVTLEAITVFLSLHQQRWDAKAEELYNDRFLEIIRFATKDDTFVSAHVRAEMKQIIYHVDNPAVTLEAITAFLSLHQQRWDAKAEELYNDKFLEIIRFATKDEDTFVSAHVRAEMKQIIYHVDVRINNGGSILETQCDCGVGMGPGAHCKHVRVTMFAVTRQKEGIKLYETCTQQLQTFHKSKPFIGSPIKMEHQKLRKASFSTEATSYGIVHEAEARKHFEVLSGLKVSVSGIRIHPQFPFLGCSPDDMVGQEDLLEIKCPFKAKNQVLTSDNVLCLTLDDKEELHLNQTHDYYYQIQGQLLCTQRQRCHFFVWSSKSHHLEGIRWEGMTPSLITLHDTATAYTTAKKATLRSGYALCARRSWRPAANLSVTNSRRRSLITPPKLPVHI</sequence>
<dbReference type="PANTHER" id="PTHR46609:SF8">
    <property type="entry name" value="YQAJ VIRAL RECOMBINASE DOMAIN-CONTAINING PROTEIN"/>
    <property type="match status" value="1"/>
</dbReference>
<dbReference type="OrthoDB" id="6150801at2759"/>
<accession>R7UUF1</accession>
<dbReference type="PANTHER" id="PTHR46609">
    <property type="entry name" value="EXONUCLEASE, PHAGE-TYPE/RECB, C-TERMINAL DOMAIN-CONTAINING PROTEIN"/>
    <property type="match status" value="1"/>
</dbReference>
<dbReference type="Gene3D" id="3.90.320.10">
    <property type="match status" value="1"/>
</dbReference>
<dbReference type="AlphaFoldDB" id="R7UUF1"/>
<feature type="compositionally biased region" description="Basic and acidic residues" evidence="2">
    <location>
        <begin position="1"/>
        <end position="10"/>
    </location>
</feature>
<reference evidence="4 6" key="2">
    <citation type="journal article" date="2013" name="Nature">
        <title>Insights into bilaterian evolution from three spiralian genomes.</title>
        <authorList>
            <person name="Simakov O."/>
            <person name="Marletaz F."/>
            <person name="Cho S.J."/>
            <person name="Edsinger-Gonzales E."/>
            <person name="Havlak P."/>
            <person name="Hellsten U."/>
            <person name="Kuo D.H."/>
            <person name="Larsson T."/>
            <person name="Lv J."/>
            <person name="Arendt D."/>
            <person name="Savage R."/>
            <person name="Osoegawa K."/>
            <person name="de Jong P."/>
            <person name="Grimwood J."/>
            <person name="Chapman J.A."/>
            <person name="Shapiro H."/>
            <person name="Aerts A."/>
            <person name="Otillar R.P."/>
            <person name="Terry A.Y."/>
            <person name="Boore J.L."/>
            <person name="Grigoriev I.V."/>
            <person name="Lindberg D.R."/>
            <person name="Seaver E.C."/>
            <person name="Weisblat D.A."/>
            <person name="Putnam N.H."/>
            <person name="Rokhsar D.S."/>
        </authorList>
    </citation>
    <scope>NUCLEOTIDE SEQUENCE</scope>
    <source>
        <strain evidence="4 6">I ESC-2004</strain>
    </source>
</reference>
<dbReference type="PROSITE" id="PS50966">
    <property type="entry name" value="ZF_SWIM"/>
    <property type="match status" value="1"/>
</dbReference>
<keyword evidence="1" id="KW-0479">Metal-binding</keyword>
<name>R7UUF1_CAPTE</name>
<evidence type="ECO:0000256" key="1">
    <source>
        <dbReference type="PROSITE-ProRule" id="PRU00325"/>
    </source>
</evidence>
<dbReference type="EMBL" id="AMQN01020754">
    <property type="status" value="NOT_ANNOTATED_CDS"/>
    <property type="molecule type" value="Genomic_DNA"/>
</dbReference>
<dbReference type="GO" id="GO:0006281">
    <property type="term" value="P:DNA repair"/>
    <property type="evidence" value="ECO:0007669"/>
    <property type="project" value="UniProtKB-ARBA"/>
</dbReference>
<evidence type="ECO:0000313" key="6">
    <source>
        <dbReference type="Proteomes" id="UP000014760"/>
    </source>
</evidence>
<reference evidence="6" key="1">
    <citation type="submission" date="2012-12" db="EMBL/GenBank/DDBJ databases">
        <authorList>
            <person name="Hellsten U."/>
            <person name="Grimwood J."/>
            <person name="Chapman J.A."/>
            <person name="Shapiro H."/>
            <person name="Aerts A."/>
            <person name="Otillar R.P."/>
            <person name="Terry A.Y."/>
            <person name="Boore J.L."/>
            <person name="Simakov O."/>
            <person name="Marletaz F."/>
            <person name="Cho S.-J."/>
            <person name="Edsinger-Gonzales E."/>
            <person name="Havlak P."/>
            <person name="Kuo D.-H."/>
            <person name="Larsson T."/>
            <person name="Lv J."/>
            <person name="Arendt D."/>
            <person name="Savage R."/>
            <person name="Osoegawa K."/>
            <person name="de Jong P."/>
            <person name="Lindberg D.R."/>
            <person name="Seaver E.C."/>
            <person name="Weisblat D.A."/>
            <person name="Putnam N.H."/>
            <person name="Grigoriev I.V."/>
            <person name="Rokhsar D.S."/>
        </authorList>
    </citation>
    <scope>NUCLEOTIDE SEQUENCE</scope>
    <source>
        <strain evidence="6">I ESC-2004</strain>
    </source>
</reference>
<evidence type="ECO:0000313" key="4">
    <source>
        <dbReference type="EMBL" id="ELU10248.1"/>
    </source>
</evidence>
<gene>
    <name evidence="4" type="ORF">CAPTEDRAFT_214697</name>
</gene>
<reference evidence="5" key="3">
    <citation type="submission" date="2015-06" db="UniProtKB">
        <authorList>
            <consortium name="EnsemblMetazoa"/>
        </authorList>
    </citation>
    <scope>IDENTIFICATION</scope>
</reference>
<dbReference type="HOGENOM" id="CLU_551236_0_0_1"/>
<dbReference type="InterPro" id="IPR007527">
    <property type="entry name" value="Znf_SWIM"/>
</dbReference>
<dbReference type="SUPFAM" id="SSF52980">
    <property type="entry name" value="Restriction endonuclease-like"/>
    <property type="match status" value="1"/>
</dbReference>
<proteinExistence type="predicted"/>
<dbReference type="GO" id="GO:0008270">
    <property type="term" value="F:zinc ion binding"/>
    <property type="evidence" value="ECO:0007669"/>
    <property type="project" value="UniProtKB-KW"/>
</dbReference>
<dbReference type="CDD" id="cd22343">
    <property type="entry name" value="PDDEXK_lambda_exonuclease-like"/>
    <property type="match status" value="1"/>
</dbReference>
<organism evidence="4">
    <name type="scientific">Capitella teleta</name>
    <name type="common">Polychaete worm</name>
    <dbReference type="NCBI Taxonomy" id="283909"/>
    <lineage>
        <taxon>Eukaryota</taxon>
        <taxon>Metazoa</taxon>
        <taxon>Spiralia</taxon>
        <taxon>Lophotrochozoa</taxon>
        <taxon>Annelida</taxon>
        <taxon>Polychaeta</taxon>
        <taxon>Sedentaria</taxon>
        <taxon>Scolecida</taxon>
        <taxon>Capitellidae</taxon>
        <taxon>Capitella</taxon>
    </lineage>
</organism>
<feature type="domain" description="SWIM-type" evidence="3">
    <location>
        <begin position="225"/>
        <end position="265"/>
    </location>
</feature>
<dbReference type="Pfam" id="PF09588">
    <property type="entry name" value="YqaJ"/>
    <property type="match status" value="1"/>
</dbReference>
<evidence type="ECO:0000313" key="5">
    <source>
        <dbReference type="EnsemblMetazoa" id="CapteP214697"/>
    </source>
</evidence>
<dbReference type="EnsemblMetazoa" id="CapteT214697">
    <property type="protein sequence ID" value="CapteP214697"/>
    <property type="gene ID" value="CapteG214697"/>
</dbReference>
<dbReference type="InterPro" id="IPR019080">
    <property type="entry name" value="YqaJ_viral_recombinase"/>
</dbReference>
<protein>
    <recommendedName>
        <fullName evidence="3">SWIM-type domain-containing protein</fullName>
    </recommendedName>
</protein>
<dbReference type="EMBL" id="KB297644">
    <property type="protein sequence ID" value="ELU10248.1"/>
    <property type="molecule type" value="Genomic_DNA"/>
</dbReference>
<dbReference type="STRING" id="283909.R7UUF1"/>
<dbReference type="Proteomes" id="UP000014760">
    <property type="component" value="Unassembled WGS sequence"/>
</dbReference>
<keyword evidence="1" id="KW-0863">Zinc-finger</keyword>
<dbReference type="EMBL" id="AMQN01020753">
    <property type="status" value="NOT_ANNOTATED_CDS"/>
    <property type="molecule type" value="Genomic_DNA"/>
</dbReference>
<keyword evidence="6" id="KW-1185">Reference proteome</keyword>
<dbReference type="EMBL" id="AMQN01020755">
    <property type="status" value="NOT_ANNOTATED_CDS"/>
    <property type="molecule type" value="Genomic_DNA"/>
</dbReference>